<dbReference type="PANTHER" id="PTHR34975:SF2">
    <property type="entry name" value="SPORE GERMINATION PROTEIN A2"/>
    <property type="match status" value="1"/>
</dbReference>
<dbReference type="EMBL" id="FQVW01000080">
    <property type="protein sequence ID" value="SHG88940.1"/>
    <property type="molecule type" value="Genomic_DNA"/>
</dbReference>
<keyword evidence="6 8" id="KW-1133">Transmembrane helix</keyword>
<name>A0A1M5NHE5_9BACI</name>
<proteinExistence type="inferred from homology"/>
<dbReference type="Pfam" id="PF03845">
    <property type="entry name" value="Spore_permease"/>
    <property type="match status" value="1"/>
</dbReference>
<feature type="transmembrane region" description="Helical" evidence="8">
    <location>
        <begin position="122"/>
        <end position="139"/>
    </location>
</feature>
<keyword evidence="3" id="KW-0813">Transport</keyword>
<gene>
    <name evidence="9" type="ORF">SAMN05216225_10804</name>
</gene>
<dbReference type="Proteomes" id="UP000183988">
    <property type="component" value="Unassembled WGS sequence"/>
</dbReference>
<comment type="similarity">
    <text evidence="2">Belongs to the amino acid-polyamine-organocation (APC) superfamily. Spore germination protein (SGP) (TC 2.A.3.9) family.</text>
</comment>
<dbReference type="OrthoDB" id="2716906at2"/>
<evidence type="ECO:0000256" key="4">
    <source>
        <dbReference type="ARBA" id="ARBA00022544"/>
    </source>
</evidence>
<evidence type="ECO:0000256" key="7">
    <source>
        <dbReference type="ARBA" id="ARBA00023136"/>
    </source>
</evidence>
<evidence type="ECO:0000313" key="9">
    <source>
        <dbReference type="EMBL" id="SHG88940.1"/>
    </source>
</evidence>
<keyword evidence="4" id="KW-0309">Germination</keyword>
<dbReference type="RefSeq" id="WP_072892072.1">
    <property type="nucleotide sequence ID" value="NZ_FQVW01000080.1"/>
</dbReference>
<feature type="transmembrane region" description="Helical" evidence="8">
    <location>
        <begin position="16"/>
        <end position="33"/>
    </location>
</feature>
<feature type="transmembrane region" description="Helical" evidence="8">
    <location>
        <begin position="76"/>
        <end position="102"/>
    </location>
</feature>
<feature type="transmembrane region" description="Helical" evidence="8">
    <location>
        <begin position="311"/>
        <end position="327"/>
    </location>
</feature>
<keyword evidence="7 8" id="KW-0472">Membrane</keyword>
<feature type="transmembrane region" description="Helical" evidence="8">
    <location>
        <begin position="223"/>
        <end position="245"/>
    </location>
</feature>
<sequence>MSNLNYGDEKISQREIFLAVPSMLIAIGILVFPRNLAENTIAADGWISILMSGFIAIMFTWLVAKIASNFPNQPFLKYASFLVTKPVAMLFTFLFVVQGTLLTAFEVRAIADVSHTYLFERTPVQVINFSYLLVVIYAVSGSRAAIFRLNALFLPIVLVTTTILLLFSIRFMEFNNVMPMFKTDIKDLGKGVFEGTLSFTGISILFFYISLVKNPIKVPKKAVLGMATVVLFYLIIFLTCIAVFGNVQTANIRFPFIELAKSVEIPGGFFERLESIFFVIWTMAIFTTTVMAFDIALFALTSIFSKVKKQTFVFILAPVVYFLTTIPNNSYEIGVMDKIVTYFSLGLSSTVLIVLWMMYIFKGGKQGGK</sequence>
<keyword evidence="5 8" id="KW-0812">Transmembrane</keyword>
<dbReference type="Gene3D" id="1.20.1740.10">
    <property type="entry name" value="Amino acid/polyamine transporter I"/>
    <property type="match status" value="1"/>
</dbReference>
<protein>
    <submittedName>
        <fullName evidence="9">Spore germination protein</fullName>
    </submittedName>
</protein>
<dbReference type="STRING" id="930117.SAMN05216225_10804"/>
<feature type="transmembrane region" description="Helical" evidence="8">
    <location>
        <begin position="151"/>
        <end position="172"/>
    </location>
</feature>
<accession>A0A1M5NHE5</accession>
<organism evidence="9 10">
    <name type="scientific">Ornithinibacillus halophilus</name>
    <dbReference type="NCBI Taxonomy" id="930117"/>
    <lineage>
        <taxon>Bacteria</taxon>
        <taxon>Bacillati</taxon>
        <taxon>Bacillota</taxon>
        <taxon>Bacilli</taxon>
        <taxon>Bacillales</taxon>
        <taxon>Bacillaceae</taxon>
        <taxon>Ornithinibacillus</taxon>
    </lineage>
</organism>
<feature type="transmembrane region" description="Helical" evidence="8">
    <location>
        <begin position="192"/>
        <end position="211"/>
    </location>
</feature>
<evidence type="ECO:0000256" key="6">
    <source>
        <dbReference type="ARBA" id="ARBA00022989"/>
    </source>
</evidence>
<evidence type="ECO:0000256" key="1">
    <source>
        <dbReference type="ARBA" id="ARBA00004141"/>
    </source>
</evidence>
<dbReference type="NCBIfam" id="TIGR00912">
    <property type="entry name" value="2A0309"/>
    <property type="match status" value="1"/>
</dbReference>
<evidence type="ECO:0000256" key="8">
    <source>
        <dbReference type="SAM" id="Phobius"/>
    </source>
</evidence>
<dbReference type="GO" id="GO:0016020">
    <property type="term" value="C:membrane"/>
    <property type="evidence" value="ECO:0007669"/>
    <property type="project" value="UniProtKB-SubCell"/>
</dbReference>
<dbReference type="AlphaFoldDB" id="A0A1M5NHE5"/>
<keyword evidence="10" id="KW-1185">Reference proteome</keyword>
<evidence type="ECO:0000313" key="10">
    <source>
        <dbReference type="Proteomes" id="UP000183988"/>
    </source>
</evidence>
<evidence type="ECO:0000256" key="3">
    <source>
        <dbReference type="ARBA" id="ARBA00022448"/>
    </source>
</evidence>
<feature type="transmembrane region" description="Helical" evidence="8">
    <location>
        <begin position="339"/>
        <end position="361"/>
    </location>
</feature>
<comment type="subcellular location">
    <subcellularLocation>
        <location evidence="1">Membrane</location>
        <topology evidence="1">Multi-pass membrane protein</topology>
    </subcellularLocation>
</comment>
<feature type="transmembrane region" description="Helical" evidence="8">
    <location>
        <begin position="45"/>
        <end position="64"/>
    </location>
</feature>
<reference evidence="9 10" key="1">
    <citation type="submission" date="2016-11" db="EMBL/GenBank/DDBJ databases">
        <authorList>
            <person name="Jaros S."/>
            <person name="Januszkiewicz K."/>
            <person name="Wedrychowicz H."/>
        </authorList>
    </citation>
    <scope>NUCLEOTIDE SEQUENCE [LARGE SCALE GENOMIC DNA]</scope>
    <source>
        <strain evidence="9 10">IBRC-M 10683</strain>
    </source>
</reference>
<dbReference type="GO" id="GO:0009847">
    <property type="term" value="P:spore germination"/>
    <property type="evidence" value="ECO:0007669"/>
    <property type="project" value="InterPro"/>
</dbReference>
<dbReference type="InterPro" id="IPR004761">
    <property type="entry name" value="Spore_GerAB"/>
</dbReference>
<evidence type="ECO:0000256" key="2">
    <source>
        <dbReference type="ARBA" id="ARBA00007998"/>
    </source>
</evidence>
<feature type="transmembrane region" description="Helical" evidence="8">
    <location>
        <begin position="276"/>
        <end position="299"/>
    </location>
</feature>
<evidence type="ECO:0000256" key="5">
    <source>
        <dbReference type="ARBA" id="ARBA00022692"/>
    </source>
</evidence>
<dbReference type="PANTHER" id="PTHR34975">
    <property type="entry name" value="SPORE GERMINATION PROTEIN A2"/>
    <property type="match status" value="1"/>
</dbReference>